<evidence type="ECO:0000313" key="2">
    <source>
        <dbReference type="Proteomes" id="UP000000231"/>
    </source>
</evidence>
<proteinExistence type="predicted"/>
<protein>
    <submittedName>
        <fullName evidence="1">Uncharacterized protein</fullName>
    </submittedName>
</protein>
<dbReference type="AlphaFoldDB" id="A4SXU5"/>
<sequence>MSEDKKIEAKPEDRSEQIQGRSIFIVETTPSGVQVKTGFLAEDGRVLELPAIFPTQEYALSQIDELRKIVIQHFAQAQQASALHGVSLEGPSPDDTIQ</sequence>
<dbReference type="RefSeq" id="WP_011902934.1">
    <property type="nucleotide sequence ID" value="NC_009379.1"/>
</dbReference>
<name>A4SXU5_POLAQ</name>
<organism evidence="1 2">
    <name type="scientific">Polynucleobacter asymbioticus (strain DSM 18221 / CIP 109841 / QLW-P1DMWA-1)</name>
    <name type="common">Polynucleobacter necessarius subsp. asymbioticus</name>
    <dbReference type="NCBI Taxonomy" id="312153"/>
    <lineage>
        <taxon>Bacteria</taxon>
        <taxon>Pseudomonadati</taxon>
        <taxon>Pseudomonadota</taxon>
        <taxon>Betaproteobacteria</taxon>
        <taxon>Burkholderiales</taxon>
        <taxon>Burkholderiaceae</taxon>
        <taxon>Polynucleobacter</taxon>
    </lineage>
</organism>
<keyword evidence="2" id="KW-1185">Reference proteome</keyword>
<dbReference type="Proteomes" id="UP000000231">
    <property type="component" value="Chromosome"/>
</dbReference>
<dbReference type="HOGENOM" id="CLU_2331334_0_0_4"/>
<dbReference type="KEGG" id="pnu:Pnuc_1093"/>
<accession>A4SXU5</accession>
<dbReference type="EMBL" id="CP000655">
    <property type="protein sequence ID" value="ABP34309.1"/>
    <property type="molecule type" value="Genomic_DNA"/>
</dbReference>
<gene>
    <name evidence="1" type="ordered locus">Pnuc_1093</name>
</gene>
<reference evidence="1 2" key="1">
    <citation type="journal article" date="2012" name="Stand. Genomic Sci.">
        <title>Complete genome sequence of Polynucleobacter necessarius subsp. asymbioticus type strain (QLW-P1DMWA-1(T)).</title>
        <authorList>
            <person name="Meincke L."/>
            <person name="Copeland A."/>
            <person name="Lapidus A."/>
            <person name="Lucas S."/>
            <person name="Berry K.W."/>
            <person name="Del Rio T.G."/>
            <person name="Hammon N."/>
            <person name="Dalin E."/>
            <person name="Tice H."/>
            <person name="Pitluck S."/>
            <person name="Richardson P."/>
            <person name="Bruce D."/>
            <person name="Goodwin L."/>
            <person name="Han C."/>
            <person name="Tapia R."/>
            <person name="Detter J.C."/>
            <person name="Schmutz J."/>
            <person name="Brettin T."/>
            <person name="Larimer F."/>
            <person name="Land M."/>
            <person name="Hauser L."/>
            <person name="Kyrpides N.C."/>
            <person name="Ivanova N."/>
            <person name="Goker M."/>
            <person name="Woyke T."/>
            <person name="Wu Q.L."/>
            <person name="Pockl M."/>
            <person name="Hahn M.W."/>
            <person name="Klenk H.P."/>
        </authorList>
    </citation>
    <scope>NUCLEOTIDE SEQUENCE [LARGE SCALE GENOMIC DNA]</scope>
    <source>
        <strain evidence="2">DSM 18221 / CIP 109841 / QLW-P1DMWA-1</strain>
    </source>
</reference>
<dbReference type="GeneID" id="31481471"/>
<evidence type="ECO:0000313" key="1">
    <source>
        <dbReference type="EMBL" id="ABP34309.1"/>
    </source>
</evidence>